<dbReference type="EMBL" id="BAABDL010000015">
    <property type="protein sequence ID" value="GAA4059323.1"/>
    <property type="molecule type" value="Genomic_DNA"/>
</dbReference>
<proteinExistence type="predicted"/>
<keyword evidence="2" id="KW-0378">Hydrolase</keyword>
<comment type="caution">
    <text evidence="2">The sequence shown here is derived from an EMBL/GenBank/DDBJ whole genome shotgun (WGS) entry which is preliminary data.</text>
</comment>
<dbReference type="SUPFAM" id="SSF53474">
    <property type="entry name" value="alpha/beta-Hydrolases"/>
    <property type="match status" value="1"/>
</dbReference>
<dbReference type="InterPro" id="IPR000073">
    <property type="entry name" value="AB_hydrolase_1"/>
</dbReference>
<evidence type="ECO:0000313" key="3">
    <source>
        <dbReference type="Proteomes" id="UP001501734"/>
    </source>
</evidence>
<dbReference type="InterPro" id="IPR050266">
    <property type="entry name" value="AB_hydrolase_sf"/>
</dbReference>
<dbReference type="RefSeq" id="WP_344909687.1">
    <property type="nucleotide sequence ID" value="NZ_BAABDL010000015.1"/>
</dbReference>
<organism evidence="2 3">
    <name type="scientific">Amphibacillus indicireducens</name>
    <dbReference type="NCBI Taxonomy" id="1076330"/>
    <lineage>
        <taxon>Bacteria</taxon>
        <taxon>Bacillati</taxon>
        <taxon>Bacillota</taxon>
        <taxon>Bacilli</taxon>
        <taxon>Bacillales</taxon>
        <taxon>Bacillaceae</taxon>
        <taxon>Amphibacillus</taxon>
    </lineage>
</organism>
<name>A0ABP7V4B5_9BACI</name>
<evidence type="ECO:0000313" key="2">
    <source>
        <dbReference type="EMBL" id="GAA4059323.1"/>
    </source>
</evidence>
<keyword evidence="3" id="KW-1185">Reference proteome</keyword>
<gene>
    <name evidence="2" type="ORF">GCM10022410_03120</name>
</gene>
<reference evidence="3" key="1">
    <citation type="journal article" date="2019" name="Int. J. Syst. Evol. Microbiol.">
        <title>The Global Catalogue of Microorganisms (GCM) 10K type strain sequencing project: providing services to taxonomists for standard genome sequencing and annotation.</title>
        <authorList>
            <consortium name="The Broad Institute Genomics Platform"/>
            <consortium name="The Broad Institute Genome Sequencing Center for Infectious Disease"/>
            <person name="Wu L."/>
            <person name="Ma J."/>
        </authorList>
    </citation>
    <scope>NUCLEOTIDE SEQUENCE [LARGE SCALE GENOMIC DNA]</scope>
    <source>
        <strain evidence="3">JCM 17250</strain>
    </source>
</reference>
<dbReference type="Pfam" id="PF12697">
    <property type="entry name" value="Abhydrolase_6"/>
    <property type="match status" value="1"/>
</dbReference>
<dbReference type="PANTHER" id="PTHR43798">
    <property type="entry name" value="MONOACYLGLYCEROL LIPASE"/>
    <property type="match status" value="1"/>
</dbReference>
<protein>
    <submittedName>
        <fullName evidence="2">Alpha/beta hydrolase</fullName>
    </submittedName>
</protein>
<dbReference type="InterPro" id="IPR029058">
    <property type="entry name" value="AB_hydrolase_fold"/>
</dbReference>
<dbReference type="Proteomes" id="UP001501734">
    <property type="component" value="Unassembled WGS sequence"/>
</dbReference>
<sequence length="258" mass="29056">MTLHYEEHGNQRMPLIMFIHGGGVSGWMWDKQVQCFSDYHCIVPNLVNDESSQRGLDFSINNHANVLLDLIAEKANGKTVIIVGFSLGAQIALQMISLKPQLLDYAIINSALVKPQPFMKRLIKPIVKLTFPLIKNKLFAKTQANALYIGHEYFDLYYQETSKMKMGTLIKVLEENMSFNIPENFSQASCKILVTVGEKEKRMMKKSAVDIVNSNPNCKGVVLPNVGHGVSLAMPDFFNEIVENWVNNVQLPEGKVIK</sequence>
<feature type="domain" description="AB hydrolase-1" evidence="1">
    <location>
        <begin position="17"/>
        <end position="240"/>
    </location>
</feature>
<evidence type="ECO:0000259" key="1">
    <source>
        <dbReference type="Pfam" id="PF12697"/>
    </source>
</evidence>
<dbReference type="GO" id="GO:0016787">
    <property type="term" value="F:hydrolase activity"/>
    <property type="evidence" value="ECO:0007669"/>
    <property type="project" value="UniProtKB-KW"/>
</dbReference>
<accession>A0ABP7V4B5</accession>
<dbReference type="Gene3D" id="3.40.50.1820">
    <property type="entry name" value="alpha/beta hydrolase"/>
    <property type="match status" value="1"/>
</dbReference>